<organism evidence="1 2">
    <name type="scientific">Streptococcus pseudoporcinus LQ 940-04</name>
    <dbReference type="NCBI Taxonomy" id="875093"/>
    <lineage>
        <taxon>Bacteria</taxon>
        <taxon>Bacillati</taxon>
        <taxon>Bacillota</taxon>
        <taxon>Bacilli</taxon>
        <taxon>Lactobacillales</taxon>
        <taxon>Streptococcaceae</taxon>
        <taxon>Streptococcus</taxon>
    </lineage>
</organism>
<accession>G5K877</accession>
<comment type="caution">
    <text evidence="1">The sequence shown here is derived from an EMBL/GenBank/DDBJ whole genome shotgun (WGS) entry which is preliminary data.</text>
</comment>
<keyword evidence="2" id="KW-1185">Reference proteome</keyword>
<reference evidence="1 2" key="1">
    <citation type="journal article" date="2014" name="Int. J. Syst. Evol. Microbiol.">
        <title>Phylogenomics and the dynamic genome evolution of the genus Streptococcus.</title>
        <authorList>
            <consortium name="The Broad Institute Genome Sequencing Platform"/>
            <person name="Richards V.P."/>
            <person name="Palmer S.R."/>
            <person name="Pavinski Bitar P.D."/>
            <person name="Qin X."/>
            <person name="Weinstock G.M."/>
            <person name="Highlander S.K."/>
            <person name="Town C.D."/>
            <person name="Burne R.A."/>
            <person name="Stanhope M.J."/>
        </authorList>
    </citation>
    <scope>NUCLEOTIDE SEQUENCE [LARGE SCALE GENOMIC DNA]</scope>
    <source>
        <strain evidence="1 2">LQ 940-04</strain>
    </source>
</reference>
<evidence type="ECO:0000313" key="2">
    <source>
        <dbReference type="Proteomes" id="UP000003217"/>
    </source>
</evidence>
<protein>
    <submittedName>
        <fullName evidence="1">Uncharacterized protein</fullName>
    </submittedName>
</protein>
<gene>
    <name evidence="1" type="ORF">STRPS_1150</name>
</gene>
<name>G5K877_9STRE</name>
<dbReference type="Proteomes" id="UP000003217">
    <property type="component" value="Unassembled WGS sequence"/>
</dbReference>
<dbReference type="AlphaFoldDB" id="G5K877"/>
<sequence length="41" mass="4781">MKPALVTNREIKMRLSPYLKSSGSTFIPEMNRVEAFLFFMV</sequence>
<evidence type="ECO:0000313" key="1">
    <source>
        <dbReference type="EMBL" id="EHI64367.1"/>
    </source>
</evidence>
<dbReference type="EMBL" id="AEUY02000005">
    <property type="protein sequence ID" value="EHI64367.1"/>
    <property type="molecule type" value="Genomic_DNA"/>
</dbReference>
<proteinExistence type="predicted"/>